<dbReference type="Proteomes" id="UP001501310">
    <property type="component" value="Unassembled WGS sequence"/>
</dbReference>
<protein>
    <submittedName>
        <fullName evidence="2">Uncharacterized protein</fullName>
    </submittedName>
</protein>
<dbReference type="EMBL" id="BAAAZD010000001">
    <property type="protein sequence ID" value="GAA4000983.1"/>
    <property type="molecule type" value="Genomic_DNA"/>
</dbReference>
<gene>
    <name evidence="2" type="ORF">GCM10022211_09540</name>
</gene>
<sequence length="96" mass="10306">MGMLAGGAGDEEQPRPPVAQARWSRRGEVHVRRQTSRERARLRAGESPEWRALVRAGGASLYKASNDAAHGKGSSLVAPDLKVEGAGQGRQQFVES</sequence>
<proteinExistence type="predicted"/>
<feature type="region of interest" description="Disordered" evidence="1">
    <location>
        <begin position="1"/>
        <end position="47"/>
    </location>
</feature>
<reference evidence="3" key="1">
    <citation type="journal article" date="2019" name="Int. J. Syst. Evol. Microbiol.">
        <title>The Global Catalogue of Microorganisms (GCM) 10K type strain sequencing project: providing services to taxonomists for standard genome sequencing and annotation.</title>
        <authorList>
            <consortium name="The Broad Institute Genomics Platform"/>
            <consortium name="The Broad Institute Genome Sequencing Center for Infectious Disease"/>
            <person name="Wu L."/>
            <person name="Ma J."/>
        </authorList>
    </citation>
    <scope>NUCLEOTIDE SEQUENCE [LARGE SCALE GENOMIC DNA]</scope>
    <source>
        <strain evidence="3">JCM 16603</strain>
    </source>
</reference>
<feature type="compositionally biased region" description="Basic and acidic residues" evidence="1">
    <location>
        <begin position="25"/>
        <end position="47"/>
    </location>
</feature>
<comment type="caution">
    <text evidence="2">The sequence shown here is derived from an EMBL/GenBank/DDBJ whole genome shotgun (WGS) entry which is preliminary data.</text>
</comment>
<organism evidence="2 3">
    <name type="scientific">Sphingomonas humi</name>
    <dbReference type="NCBI Taxonomy" id="335630"/>
    <lineage>
        <taxon>Bacteria</taxon>
        <taxon>Pseudomonadati</taxon>
        <taxon>Pseudomonadota</taxon>
        <taxon>Alphaproteobacteria</taxon>
        <taxon>Sphingomonadales</taxon>
        <taxon>Sphingomonadaceae</taxon>
        <taxon>Sphingomonas</taxon>
    </lineage>
</organism>
<accession>A0ABP7RQT6</accession>
<evidence type="ECO:0000256" key="1">
    <source>
        <dbReference type="SAM" id="MobiDB-lite"/>
    </source>
</evidence>
<keyword evidence="3" id="KW-1185">Reference proteome</keyword>
<evidence type="ECO:0000313" key="3">
    <source>
        <dbReference type="Proteomes" id="UP001501310"/>
    </source>
</evidence>
<name>A0ABP7RQT6_9SPHN</name>
<evidence type="ECO:0000313" key="2">
    <source>
        <dbReference type="EMBL" id="GAA4000983.1"/>
    </source>
</evidence>